<dbReference type="PANTHER" id="PTHR47738:SF3">
    <property type="entry name" value="PHOSPHOTRANSFERASE SYSTEM MANNITOL_FRUCTOSE-SPECIFIC IIA DOMAIN CONTAINING PROTEIN"/>
    <property type="match status" value="1"/>
</dbReference>
<evidence type="ECO:0000313" key="3">
    <source>
        <dbReference type="Proteomes" id="UP000441925"/>
    </source>
</evidence>
<dbReference type="CDD" id="cd00211">
    <property type="entry name" value="PTS_IIA_fru"/>
    <property type="match status" value="1"/>
</dbReference>
<dbReference type="InterPro" id="IPR016152">
    <property type="entry name" value="PTrfase/Anion_transptr"/>
</dbReference>
<dbReference type="InterPro" id="IPR051541">
    <property type="entry name" value="PTS_SugarTrans_NitroReg"/>
</dbReference>
<dbReference type="EMBL" id="VULQ01000003">
    <property type="protein sequence ID" value="MSS77502.1"/>
    <property type="molecule type" value="Genomic_DNA"/>
</dbReference>
<dbReference type="PROSITE" id="PS51094">
    <property type="entry name" value="PTS_EIIA_TYPE_2"/>
    <property type="match status" value="1"/>
</dbReference>
<dbReference type="InterPro" id="IPR002178">
    <property type="entry name" value="PTS_EIIA_type-2_dom"/>
</dbReference>
<proteinExistence type="predicted"/>
<dbReference type="PANTHER" id="PTHR47738">
    <property type="entry name" value="PTS SYSTEM FRUCTOSE-LIKE EIIA COMPONENT-RELATED"/>
    <property type="match status" value="1"/>
</dbReference>
<gene>
    <name evidence="2" type="ORF">FYJ26_03620</name>
</gene>
<dbReference type="AlphaFoldDB" id="A0A6N7VRN6"/>
<organism evidence="2 3">
    <name type="scientific">Anaerococcus porci</name>
    <dbReference type="NCBI Taxonomy" id="2652269"/>
    <lineage>
        <taxon>Bacteria</taxon>
        <taxon>Bacillati</taxon>
        <taxon>Bacillota</taxon>
        <taxon>Tissierellia</taxon>
        <taxon>Tissierellales</taxon>
        <taxon>Peptoniphilaceae</taxon>
        <taxon>Anaerococcus</taxon>
    </lineage>
</organism>
<keyword evidence="2" id="KW-0813">Transport</keyword>
<dbReference type="RefSeq" id="WP_154539699.1">
    <property type="nucleotide sequence ID" value="NZ_JAXDSU010000007.1"/>
</dbReference>
<evidence type="ECO:0000313" key="2">
    <source>
        <dbReference type="EMBL" id="MSS77502.1"/>
    </source>
</evidence>
<keyword evidence="3" id="KW-1185">Reference proteome</keyword>
<sequence length="155" mass="18187">MTELFDKDCIYVSDAKNKEDLFYYIYQKLLEKSFVKENFYEMILEREKNYPTGMDMSVVNPNLSNIAIPHTEPSTVNVTKIIPIKLKNSLKFNNMIEPDKEILVDFAFMILNKSGGEQTNILSQIMDFVTKTEDIGKMFESNDVDYIYNFIKEKF</sequence>
<dbReference type="SUPFAM" id="SSF55804">
    <property type="entry name" value="Phoshotransferase/anion transport protein"/>
    <property type="match status" value="1"/>
</dbReference>
<evidence type="ECO:0000259" key="1">
    <source>
        <dbReference type="PROSITE" id="PS51094"/>
    </source>
</evidence>
<keyword evidence="2" id="KW-0762">Sugar transport</keyword>
<protein>
    <submittedName>
        <fullName evidence="2">PTS sugar transporter subunit IIA</fullName>
    </submittedName>
</protein>
<feature type="domain" description="PTS EIIA type-2" evidence="1">
    <location>
        <begin position="2"/>
        <end position="154"/>
    </location>
</feature>
<dbReference type="Proteomes" id="UP000441925">
    <property type="component" value="Unassembled WGS sequence"/>
</dbReference>
<dbReference type="Pfam" id="PF00359">
    <property type="entry name" value="PTS_EIIA_2"/>
    <property type="match status" value="1"/>
</dbReference>
<reference evidence="2 3" key="1">
    <citation type="submission" date="2019-08" db="EMBL/GenBank/DDBJ databases">
        <title>In-depth cultivation of the pig gut microbiome towards novel bacterial diversity and tailored functional studies.</title>
        <authorList>
            <person name="Wylensek D."/>
            <person name="Hitch T.C.A."/>
            <person name="Clavel T."/>
        </authorList>
    </citation>
    <scope>NUCLEOTIDE SEQUENCE [LARGE SCALE GENOMIC DNA]</scope>
    <source>
        <strain evidence="2 3">WCA-380-WT-2B</strain>
    </source>
</reference>
<name>A0A6N7VRN6_9FIRM</name>
<accession>A0A6N7VRN6</accession>
<dbReference type="Gene3D" id="3.40.930.10">
    <property type="entry name" value="Mannitol-specific EII, Chain A"/>
    <property type="match status" value="1"/>
</dbReference>
<comment type="caution">
    <text evidence="2">The sequence shown here is derived from an EMBL/GenBank/DDBJ whole genome shotgun (WGS) entry which is preliminary data.</text>
</comment>